<gene>
    <name evidence="1" type="ORF">DDY73_00255</name>
</gene>
<protein>
    <submittedName>
        <fullName evidence="1">Uncharacterized protein</fullName>
    </submittedName>
</protein>
<accession>A0A354LYS4</accession>
<sequence>MRSFRYILAVSLSLLIVFAGVGVSIMHYCCPGCEAEQKCCVAGCEKCRDTNSLSNDSCGDEGCSATVYKVDLVKQSCGCSVSVPFAQILCYLSSDVKKNLSSVDSERVEIRDIPPNPVCTRYYLALYSVFLI</sequence>
<evidence type="ECO:0000313" key="2">
    <source>
        <dbReference type="Proteomes" id="UP000262954"/>
    </source>
</evidence>
<evidence type="ECO:0000313" key="1">
    <source>
        <dbReference type="EMBL" id="HBJ07413.1"/>
    </source>
</evidence>
<name>A0A354LYS4_9BACT</name>
<organism evidence="1 2">
    <name type="scientific">Coprobacter fastidiosus</name>
    <dbReference type="NCBI Taxonomy" id="1099853"/>
    <lineage>
        <taxon>Bacteria</taxon>
        <taxon>Pseudomonadati</taxon>
        <taxon>Bacteroidota</taxon>
        <taxon>Bacteroidia</taxon>
        <taxon>Bacteroidales</taxon>
        <taxon>Barnesiellaceae</taxon>
        <taxon>Coprobacter</taxon>
    </lineage>
</organism>
<dbReference type="Proteomes" id="UP000262954">
    <property type="component" value="Unassembled WGS sequence"/>
</dbReference>
<comment type="caution">
    <text evidence="1">The sequence shown here is derived from an EMBL/GenBank/DDBJ whole genome shotgun (WGS) entry which is preliminary data.</text>
</comment>
<dbReference type="AlphaFoldDB" id="A0A354LYS4"/>
<reference evidence="1 2" key="1">
    <citation type="journal article" date="2018" name="Nat. Biotechnol.">
        <title>A standardized bacterial taxonomy based on genome phylogeny substantially revises the tree of life.</title>
        <authorList>
            <person name="Parks D.H."/>
            <person name="Chuvochina M."/>
            <person name="Waite D.W."/>
            <person name="Rinke C."/>
            <person name="Skarshewski A."/>
            <person name="Chaumeil P.A."/>
            <person name="Hugenholtz P."/>
        </authorList>
    </citation>
    <scope>NUCLEOTIDE SEQUENCE [LARGE SCALE GENOMIC DNA]</scope>
    <source>
        <strain evidence="1">UBA11482</strain>
    </source>
</reference>
<proteinExistence type="predicted"/>
<dbReference type="EMBL" id="DNWC01000006">
    <property type="protein sequence ID" value="HBJ07413.1"/>
    <property type="molecule type" value="Genomic_DNA"/>
</dbReference>
<dbReference type="RefSeq" id="WP_009319163.1">
    <property type="nucleotide sequence ID" value="NZ_CABKQP010000005.1"/>
</dbReference>